<evidence type="ECO:0000256" key="8">
    <source>
        <dbReference type="ARBA" id="ARBA00022792"/>
    </source>
</evidence>
<evidence type="ECO:0000256" key="1">
    <source>
        <dbReference type="ARBA" id="ARBA00004443"/>
    </source>
</evidence>
<keyword evidence="11 15" id="KW-0408">Iron</keyword>
<dbReference type="PANTHER" id="PTHR14200">
    <property type="entry name" value="CYTOCHROME C OXIDASE POLYPEPTIDE"/>
    <property type="match status" value="1"/>
</dbReference>
<dbReference type="OrthoDB" id="5778907at2759"/>
<dbReference type="PANTHER" id="PTHR14200:SF11">
    <property type="entry name" value="CYTOCHROME C OXIDASE SUBUNIT 5A, MITOCHONDRIAL"/>
    <property type="match status" value="1"/>
</dbReference>
<comment type="function">
    <text evidence="15">Component of the cytochrome c oxidase, the last enzyme in the mitochondrial electron transport chain which drives oxidative phosphorylation. The respiratory chain contains 3 multisubunit complexes succinate dehydrogenase (complex II, CII), ubiquinol-cytochrome c oxidoreductase (cytochrome b-c1 complex, complex III, CIII) and cytochrome c oxidase (complex IV, CIV), that cooperate to transfer electrons derived from NADH and succinate to molecular oxygen, creating an electrochemical gradient over the inner membrane that drives transmembrane transport and the ATP synthase. Cytochrome c oxidase is the component of the respiratory chain that catalyzes the reduction of oxygen to water. Electrons originating from reduced cytochrome c in the intermembrane space (IMS) are transferred via the dinuclear copper A center (CU(A)) of subunit 2 and heme A of subunit 1 to the active site in subunit 1, a binuclear center (BNC) formed by heme A3 and copper B (CU(B)). The BNC reduces molecular oxygen to 2 water molecules using 4 electrons from cytochrome c in the IMS and 4 protons from the mitochondrial matrix.</text>
</comment>
<dbReference type="CDD" id="cd00923">
    <property type="entry name" value="Cyt_c_Oxidase_Va"/>
    <property type="match status" value="1"/>
</dbReference>
<proteinExistence type="inferred from homology"/>
<evidence type="ECO:0000256" key="3">
    <source>
        <dbReference type="ARBA" id="ARBA00007972"/>
    </source>
</evidence>
<evidence type="ECO:0000256" key="6">
    <source>
        <dbReference type="ARBA" id="ARBA00022617"/>
    </source>
</evidence>
<evidence type="ECO:0000256" key="15">
    <source>
        <dbReference type="RuleBase" id="RU368103"/>
    </source>
</evidence>
<sequence length="154" mass="17456">MFRTVALRVHSAVRTGLNLNKPTVLAAFPARCMSHESTETDAEFDNRYESFFNRKDIDGWELRKGMNDLCGMDLIPEPRIIVAAMKACRRVNDYALAIRFLEAIKNKCGGKVNEIYPYIVKEIQPTLTELGIDTPEQLGIDKPELALQSVYDMS</sequence>
<keyword evidence="6 15" id="KW-0349">Heme</keyword>
<evidence type="ECO:0000256" key="11">
    <source>
        <dbReference type="ARBA" id="ARBA00023004"/>
    </source>
</evidence>
<comment type="similarity">
    <text evidence="3 15">Belongs to the cytochrome c oxidase subunit 5A family.</text>
</comment>
<comment type="pathway">
    <text evidence="2 15">Energy metabolism; oxidative phosphorylation.</text>
</comment>
<dbReference type="UniPathway" id="UPA00705"/>
<evidence type="ECO:0000313" key="16">
    <source>
        <dbReference type="EMBL" id="KAF2901458.1"/>
    </source>
</evidence>
<dbReference type="Pfam" id="PF02284">
    <property type="entry name" value="COX5A"/>
    <property type="match status" value="1"/>
</dbReference>
<evidence type="ECO:0000256" key="10">
    <source>
        <dbReference type="ARBA" id="ARBA00022946"/>
    </source>
</evidence>
<dbReference type="FunFam" id="1.25.40.40:FF:000002">
    <property type="entry name" value="cytochrome c oxidase subunit 5A, mitochondrial"/>
    <property type="match status" value="1"/>
</dbReference>
<comment type="subunit">
    <text evidence="15">Component of the cytochrome c oxidase (complex IV, CIV), a multisubunit enzyme composed of a catalytic core of 3 subunits and several supernumerary subunits. The complex exists as a monomer or a dimer and forms supercomplexes (SCs) in the inner mitochondrial membrane with ubiquinol-cytochrome c oxidoreductase (cytochrome b-c1 complex, complex III, CIII).</text>
</comment>
<keyword evidence="10 15" id="KW-0809">Transit peptide</keyword>
<evidence type="ECO:0000256" key="7">
    <source>
        <dbReference type="ARBA" id="ARBA00022723"/>
    </source>
</evidence>
<keyword evidence="13 15" id="KW-0472">Membrane</keyword>
<gene>
    <name evidence="16" type="ORF">ILUMI_04734</name>
</gene>
<comment type="caution">
    <text evidence="16">The sequence shown here is derived from an EMBL/GenBank/DDBJ whole genome shotgun (WGS) entry which is preliminary data.</text>
</comment>
<dbReference type="Gene3D" id="1.25.40.40">
    <property type="entry name" value="Cytochrome c oxidase, subunit Va/VI"/>
    <property type="match status" value="1"/>
</dbReference>
<dbReference type="InterPro" id="IPR036545">
    <property type="entry name" value="Cyt_c_oxidase_su5A/6_sf"/>
</dbReference>
<dbReference type="GO" id="GO:0005743">
    <property type="term" value="C:mitochondrial inner membrane"/>
    <property type="evidence" value="ECO:0007669"/>
    <property type="project" value="UniProtKB-SubCell"/>
</dbReference>
<keyword evidence="5" id="KW-0597">Phosphoprotein</keyword>
<keyword evidence="8 15" id="KW-0999">Mitochondrion inner membrane</keyword>
<dbReference type="InterPro" id="IPR003204">
    <property type="entry name" value="Cyt_c_oxidase_su5A/6"/>
</dbReference>
<organism evidence="16 17">
    <name type="scientific">Ignelater luminosus</name>
    <name type="common">Cucubano</name>
    <name type="synonym">Pyrophorus luminosus</name>
    <dbReference type="NCBI Taxonomy" id="2038154"/>
    <lineage>
        <taxon>Eukaryota</taxon>
        <taxon>Metazoa</taxon>
        <taxon>Ecdysozoa</taxon>
        <taxon>Arthropoda</taxon>
        <taxon>Hexapoda</taxon>
        <taxon>Insecta</taxon>
        <taxon>Pterygota</taxon>
        <taxon>Neoptera</taxon>
        <taxon>Endopterygota</taxon>
        <taxon>Coleoptera</taxon>
        <taxon>Polyphaga</taxon>
        <taxon>Elateriformia</taxon>
        <taxon>Elateroidea</taxon>
        <taxon>Elateridae</taxon>
        <taxon>Agrypninae</taxon>
        <taxon>Pyrophorini</taxon>
        <taxon>Ignelater</taxon>
    </lineage>
</organism>
<dbReference type="EMBL" id="VTPC01001629">
    <property type="protein sequence ID" value="KAF2901458.1"/>
    <property type="molecule type" value="Genomic_DNA"/>
</dbReference>
<dbReference type="GO" id="GO:0045277">
    <property type="term" value="C:respiratory chain complex IV"/>
    <property type="evidence" value="ECO:0007669"/>
    <property type="project" value="UniProtKB-UniRule"/>
</dbReference>
<reference evidence="16" key="1">
    <citation type="submission" date="2019-08" db="EMBL/GenBank/DDBJ databases">
        <title>The genome of the North American firefly Photinus pyralis.</title>
        <authorList>
            <consortium name="Photinus pyralis genome working group"/>
            <person name="Fallon T.R."/>
            <person name="Sander Lower S.E."/>
            <person name="Weng J.-K."/>
        </authorList>
    </citation>
    <scope>NUCLEOTIDE SEQUENCE</scope>
    <source>
        <strain evidence="16">TRF0915ILg1</strain>
        <tissue evidence="16">Whole body</tissue>
    </source>
</reference>
<dbReference type="GO" id="GO:0046872">
    <property type="term" value="F:metal ion binding"/>
    <property type="evidence" value="ECO:0007669"/>
    <property type="project" value="UniProtKB-UniRule"/>
</dbReference>
<dbReference type="SUPFAM" id="SSF48479">
    <property type="entry name" value="Cytochrome c oxidase subunit E"/>
    <property type="match status" value="1"/>
</dbReference>
<evidence type="ECO:0000256" key="12">
    <source>
        <dbReference type="ARBA" id="ARBA00023128"/>
    </source>
</evidence>
<evidence type="ECO:0000256" key="9">
    <source>
        <dbReference type="ARBA" id="ARBA00022843"/>
    </source>
</evidence>
<protein>
    <recommendedName>
        <fullName evidence="4 15">Cytochrome c oxidase subunit 5A, mitochondrial</fullName>
    </recommendedName>
    <alternativeName>
        <fullName evidence="14 15">Cytochrome c oxidase polypeptide Va</fullName>
    </alternativeName>
</protein>
<keyword evidence="12 15" id="KW-0496">Mitochondrion</keyword>
<dbReference type="GO" id="GO:0006123">
    <property type="term" value="P:mitochondrial electron transport, cytochrome c to oxygen"/>
    <property type="evidence" value="ECO:0007669"/>
    <property type="project" value="UniProtKB-UniRule"/>
</dbReference>
<keyword evidence="7 15" id="KW-0479">Metal-binding</keyword>
<keyword evidence="9" id="KW-0832">Ubl conjugation</keyword>
<comment type="subcellular location">
    <subcellularLocation>
        <location evidence="1 15">Mitochondrion inner membrane</location>
        <topology evidence="1 15">Peripheral membrane protein</topology>
        <orientation evidence="1 15">Matrix side</orientation>
    </subcellularLocation>
</comment>
<evidence type="ECO:0000256" key="2">
    <source>
        <dbReference type="ARBA" id="ARBA00004673"/>
    </source>
</evidence>
<evidence type="ECO:0000313" key="17">
    <source>
        <dbReference type="Proteomes" id="UP000801492"/>
    </source>
</evidence>
<dbReference type="Proteomes" id="UP000801492">
    <property type="component" value="Unassembled WGS sequence"/>
</dbReference>
<dbReference type="AlphaFoldDB" id="A0A8K0DDX3"/>
<evidence type="ECO:0000256" key="4">
    <source>
        <dbReference type="ARBA" id="ARBA00021968"/>
    </source>
</evidence>
<accession>A0A8K0DDX3</accession>
<evidence type="ECO:0000256" key="14">
    <source>
        <dbReference type="ARBA" id="ARBA00031049"/>
    </source>
</evidence>
<evidence type="ECO:0000256" key="5">
    <source>
        <dbReference type="ARBA" id="ARBA00022553"/>
    </source>
</evidence>
<evidence type="ECO:0000256" key="13">
    <source>
        <dbReference type="ARBA" id="ARBA00023136"/>
    </source>
</evidence>
<keyword evidence="17" id="KW-1185">Reference proteome</keyword>
<name>A0A8K0DDX3_IGNLU</name>